<evidence type="ECO:0000313" key="2">
    <source>
        <dbReference type="Proteomes" id="UP000827092"/>
    </source>
</evidence>
<dbReference type="Proteomes" id="UP000827092">
    <property type="component" value="Unassembled WGS sequence"/>
</dbReference>
<comment type="caution">
    <text evidence="1">The sequence shown here is derived from an EMBL/GenBank/DDBJ whole genome shotgun (WGS) entry which is preliminary data.</text>
</comment>
<accession>A0AAV6VT80</accession>
<dbReference type="EMBL" id="JAFNEN010000028">
    <property type="protein sequence ID" value="KAG8199295.1"/>
    <property type="molecule type" value="Genomic_DNA"/>
</dbReference>
<organism evidence="1 2">
    <name type="scientific">Oedothorax gibbosus</name>
    <dbReference type="NCBI Taxonomy" id="931172"/>
    <lineage>
        <taxon>Eukaryota</taxon>
        <taxon>Metazoa</taxon>
        <taxon>Ecdysozoa</taxon>
        <taxon>Arthropoda</taxon>
        <taxon>Chelicerata</taxon>
        <taxon>Arachnida</taxon>
        <taxon>Araneae</taxon>
        <taxon>Araneomorphae</taxon>
        <taxon>Entelegynae</taxon>
        <taxon>Araneoidea</taxon>
        <taxon>Linyphiidae</taxon>
        <taxon>Erigoninae</taxon>
        <taxon>Oedothorax</taxon>
    </lineage>
</organism>
<evidence type="ECO:0000313" key="1">
    <source>
        <dbReference type="EMBL" id="KAG8199295.1"/>
    </source>
</evidence>
<protein>
    <submittedName>
        <fullName evidence="1">Uncharacterized protein</fullName>
    </submittedName>
</protein>
<keyword evidence="2" id="KW-1185">Reference proteome</keyword>
<reference evidence="1 2" key="1">
    <citation type="journal article" date="2022" name="Nat. Ecol. Evol.">
        <title>A masculinizing supergene underlies an exaggerated male reproductive morph in a spider.</title>
        <authorList>
            <person name="Hendrickx F."/>
            <person name="De Corte Z."/>
            <person name="Sonet G."/>
            <person name="Van Belleghem S.M."/>
            <person name="Kostlbacher S."/>
            <person name="Vangestel C."/>
        </authorList>
    </citation>
    <scope>NUCLEOTIDE SEQUENCE [LARGE SCALE GENOMIC DNA]</scope>
    <source>
        <strain evidence="1">W744_W776</strain>
    </source>
</reference>
<gene>
    <name evidence="1" type="ORF">JTE90_011763</name>
</gene>
<name>A0AAV6VT80_9ARAC</name>
<sequence>MGDGDVLWNNRFLRLRGGFQQADGSKLGVSPAKDLPPPLGDFFLVYIFMIIIAPEKPEENFMFSGNWIEEFVFGFSNFANKSQPTRAIPRHKCPKPCLESPSRTGSFPTAGCLMGRWQNITSWFSAHLAGHLLAASFFGRLLNDRDVTLTNV</sequence>
<dbReference type="AlphaFoldDB" id="A0AAV6VT80"/>
<proteinExistence type="predicted"/>